<comment type="subunit">
    <text evidence="6">Homotetramer. Forms an RuvA(8)-RuvB(12)-Holliday junction (HJ) complex. HJ DNA is sandwiched between 2 RuvA tetramers; dsDNA enters through RuvA and exits via RuvB. An RuvB hexamer assembles on each DNA strand where it exits the tetramer. Each RuvB hexamer is contacted by two RuvA subunits (via domain III) on 2 adjacent RuvB subunits; this complex drives branch migration. In the full resolvosome a probable DNA-RuvA(4)-RuvB(12)-RuvC(2) complex forms which resolves the HJ.</text>
</comment>
<comment type="similarity">
    <text evidence="6">Belongs to the RuvA family.</text>
</comment>
<evidence type="ECO:0000256" key="1">
    <source>
        <dbReference type="ARBA" id="ARBA00022490"/>
    </source>
</evidence>
<accession>A0A1M5D4C9</accession>
<name>A0A1M5D4C9_9BACT</name>
<evidence type="ECO:0000256" key="4">
    <source>
        <dbReference type="ARBA" id="ARBA00023172"/>
    </source>
</evidence>
<dbReference type="InterPro" id="IPR036267">
    <property type="entry name" value="RuvA_C_sf"/>
</dbReference>
<dbReference type="CDD" id="cd14332">
    <property type="entry name" value="UBA_RuvA_C"/>
    <property type="match status" value="1"/>
</dbReference>
<dbReference type="Pfam" id="PF01330">
    <property type="entry name" value="RuvA_N"/>
    <property type="match status" value="1"/>
</dbReference>
<evidence type="ECO:0000313" key="9">
    <source>
        <dbReference type="Proteomes" id="UP000184048"/>
    </source>
</evidence>
<comment type="function">
    <text evidence="6">The RuvA-RuvB-RuvC complex processes Holliday junction (HJ) DNA during genetic recombination and DNA repair, while the RuvA-RuvB complex plays an important role in the rescue of blocked DNA replication forks via replication fork reversal (RFR). RuvA specifically binds to HJ cruciform DNA, conferring on it an open structure. The RuvB hexamer acts as an ATP-dependent pump, pulling dsDNA into and through the RuvAB complex. HJ branch migration allows RuvC to scan DNA until it finds its consensus sequence, where it cleaves and resolves the cruciform DNA.</text>
</comment>
<evidence type="ECO:0000259" key="7">
    <source>
        <dbReference type="SMART" id="SM00278"/>
    </source>
</evidence>
<gene>
    <name evidence="6" type="primary">ruvA</name>
    <name evidence="8" type="ORF">SAMN02745131_03101</name>
</gene>
<reference evidence="8 9" key="1">
    <citation type="submission" date="2016-11" db="EMBL/GenBank/DDBJ databases">
        <authorList>
            <person name="Jaros S."/>
            <person name="Januszkiewicz K."/>
            <person name="Wedrychowicz H."/>
        </authorList>
    </citation>
    <scope>NUCLEOTIDE SEQUENCE [LARGE SCALE GENOMIC DNA]</scope>
    <source>
        <strain evidence="8 9">DSM 18119</strain>
    </source>
</reference>
<evidence type="ECO:0000256" key="2">
    <source>
        <dbReference type="ARBA" id="ARBA00022763"/>
    </source>
</evidence>
<dbReference type="InterPro" id="IPR013849">
    <property type="entry name" value="DNA_helicase_Holl-junc_RuvA_I"/>
</dbReference>
<comment type="caution">
    <text evidence="6">Lacks conserved residue(s) required for the propagation of feature annotation.</text>
</comment>
<dbReference type="EMBL" id="FQUU01000014">
    <property type="protein sequence ID" value="SHF61737.1"/>
    <property type="molecule type" value="Genomic_DNA"/>
</dbReference>
<feature type="domain" description="Helix-hairpin-helix DNA-binding motif class 1" evidence="7">
    <location>
        <begin position="107"/>
        <end position="126"/>
    </location>
</feature>
<keyword evidence="4 6" id="KW-0233">DNA recombination</keyword>
<dbReference type="GO" id="GO:0006281">
    <property type="term" value="P:DNA repair"/>
    <property type="evidence" value="ECO:0007669"/>
    <property type="project" value="UniProtKB-UniRule"/>
</dbReference>
<dbReference type="InterPro" id="IPR003583">
    <property type="entry name" value="Hlx-hairpin-Hlx_DNA-bd_motif"/>
</dbReference>
<evidence type="ECO:0000313" key="8">
    <source>
        <dbReference type="EMBL" id="SHF61737.1"/>
    </source>
</evidence>
<dbReference type="GO" id="GO:0009378">
    <property type="term" value="F:four-way junction helicase activity"/>
    <property type="evidence" value="ECO:0007669"/>
    <property type="project" value="InterPro"/>
</dbReference>
<dbReference type="InterPro" id="IPR011114">
    <property type="entry name" value="RuvA_C"/>
</dbReference>
<protein>
    <recommendedName>
        <fullName evidence="6">Holliday junction branch migration complex subunit RuvA</fullName>
    </recommendedName>
</protein>
<sequence length="195" mass="21452">MIAFLTGNFVKKTPSYIFIDVGGVGYEVQISLNTYTHIQDMEKGTVQTHLIVREDAHILFGFFDLAEKEMFLQLIAISGIGSNTARVMLSYMRPDELSRAIVQGNVKALESIKGIGKKTAERIVVELRDKLSKQPIDTDINISTWKGNTLQADALNALIALGINRQAADQAVQKVLAQDPGLGVELLIKKALQIL</sequence>
<dbReference type="Gene3D" id="1.10.8.10">
    <property type="entry name" value="DNA helicase RuvA subunit, C-terminal domain"/>
    <property type="match status" value="1"/>
</dbReference>
<dbReference type="Pfam" id="PF14520">
    <property type="entry name" value="HHH_5"/>
    <property type="match status" value="1"/>
</dbReference>
<dbReference type="AlphaFoldDB" id="A0A1M5D4C9"/>
<comment type="subcellular location">
    <subcellularLocation>
        <location evidence="6">Cytoplasm</location>
    </subcellularLocation>
</comment>
<dbReference type="SUPFAM" id="SSF47781">
    <property type="entry name" value="RuvA domain 2-like"/>
    <property type="match status" value="1"/>
</dbReference>
<dbReference type="SUPFAM" id="SSF46929">
    <property type="entry name" value="DNA helicase RuvA subunit, C-terminal domain"/>
    <property type="match status" value="1"/>
</dbReference>
<dbReference type="Proteomes" id="UP000184048">
    <property type="component" value="Unassembled WGS sequence"/>
</dbReference>
<dbReference type="GO" id="GO:0005737">
    <property type="term" value="C:cytoplasm"/>
    <property type="evidence" value="ECO:0007669"/>
    <property type="project" value="UniProtKB-SubCell"/>
</dbReference>
<dbReference type="Gene3D" id="1.10.150.20">
    <property type="entry name" value="5' to 3' exonuclease, C-terminal subdomain"/>
    <property type="match status" value="1"/>
</dbReference>
<keyword evidence="8" id="KW-0378">Hydrolase</keyword>
<dbReference type="GO" id="GO:0005524">
    <property type="term" value="F:ATP binding"/>
    <property type="evidence" value="ECO:0007669"/>
    <property type="project" value="InterPro"/>
</dbReference>
<evidence type="ECO:0000256" key="3">
    <source>
        <dbReference type="ARBA" id="ARBA00023125"/>
    </source>
</evidence>
<feature type="domain" description="Helix-hairpin-helix DNA-binding motif class 1" evidence="7">
    <location>
        <begin position="72"/>
        <end position="91"/>
    </location>
</feature>
<keyword evidence="8" id="KW-0067">ATP-binding</keyword>
<dbReference type="Pfam" id="PF07499">
    <property type="entry name" value="RuvA_C"/>
    <property type="match status" value="1"/>
</dbReference>
<dbReference type="GO" id="GO:0048476">
    <property type="term" value="C:Holliday junction resolvase complex"/>
    <property type="evidence" value="ECO:0007669"/>
    <property type="project" value="UniProtKB-UniRule"/>
</dbReference>
<dbReference type="InterPro" id="IPR000085">
    <property type="entry name" value="RuvA"/>
</dbReference>
<dbReference type="STRING" id="1121884.SAMN02745131_03101"/>
<dbReference type="Gene3D" id="2.40.50.140">
    <property type="entry name" value="Nucleic acid-binding proteins"/>
    <property type="match status" value="1"/>
</dbReference>
<dbReference type="SUPFAM" id="SSF50249">
    <property type="entry name" value="Nucleic acid-binding proteins"/>
    <property type="match status" value="1"/>
</dbReference>
<dbReference type="NCBIfam" id="TIGR00084">
    <property type="entry name" value="ruvA"/>
    <property type="match status" value="1"/>
</dbReference>
<dbReference type="InterPro" id="IPR010994">
    <property type="entry name" value="RuvA_2-like"/>
</dbReference>
<dbReference type="GO" id="GO:0006310">
    <property type="term" value="P:DNA recombination"/>
    <property type="evidence" value="ECO:0007669"/>
    <property type="project" value="UniProtKB-UniRule"/>
</dbReference>
<dbReference type="GO" id="GO:0009379">
    <property type="term" value="C:Holliday junction helicase complex"/>
    <property type="evidence" value="ECO:0007669"/>
    <property type="project" value="InterPro"/>
</dbReference>
<dbReference type="InterPro" id="IPR012340">
    <property type="entry name" value="NA-bd_OB-fold"/>
</dbReference>
<dbReference type="GO" id="GO:0000400">
    <property type="term" value="F:four-way junction DNA binding"/>
    <property type="evidence" value="ECO:0007669"/>
    <property type="project" value="UniProtKB-UniRule"/>
</dbReference>
<proteinExistence type="inferred from homology"/>
<evidence type="ECO:0000256" key="5">
    <source>
        <dbReference type="ARBA" id="ARBA00023204"/>
    </source>
</evidence>
<keyword evidence="2 6" id="KW-0227">DNA damage</keyword>
<comment type="domain">
    <text evidence="6">Has three domains with a flexible linker between the domains II and III and assumes an 'L' shape. Domain III is highly mobile and contacts RuvB.</text>
</comment>
<dbReference type="RefSeq" id="WP_072836249.1">
    <property type="nucleotide sequence ID" value="NZ_FQUU01000014.1"/>
</dbReference>
<evidence type="ECO:0000256" key="6">
    <source>
        <dbReference type="HAMAP-Rule" id="MF_00031"/>
    </source>
</evidence>
<dbReference type="OrthoDB" id="5293449at2"/>
<keyword evidence="8" id="KW-0347">Helicase</keyword>
<keyword evidence="9" id="KW-1185">Reference proteome</keyword>
<keyword evidence="3 6" id="KW-0238">DNA-binding</keyword>
<keyword evidence="8" id="KW-0547">Nucleotide-binding</keyword>
<dbReference type="HAMAP" id="MF_00031">
    <property type="entry name" value="DNA_HJ_migration_RuvA"/>
    <property type="match status" value="1"/>
</dbReference>
<keyword evidence="1 6" id="KW-0963">Cytoplasm</keyword>
<dbReference type="SMART" id="SM00278">
    <property type="entry name" value="HhH1"/>
    <property type="match status" value="2"/>
</dbReference>
<keyword evidence="5 6" id="KW-0234">DNA repair</keyword>
<feature type="region of interest" description="Domain III" evidence="6">
    <location>
        <begin position="149"/>
        <end position="195"/>
    </location>
</feature>
<organism evidence="8 9">
    <name type="scientific">Flavisolibacter ginsengisoli DSM 18119</name>
    <dbReference type="NCBI Taxonomy" id="1121884"/>
    <lineage>
        <taxon>Bacteria</taxon>
        <taxon>Pseudomonadati</taxon>
        <taxon>Bacteroidota</taxon>
        <taxon>Chitinophagia</taxon>
        <taxon>Chitinophagales</taxon>
        <taxon>Chitinophagaceae</taxon>
        <taxon>Flavisolibacter</taxon>
    </lineage>
</organism>